<dbReference type="EMBL" id="ADBV01006297">
    <property type="protein sequence ID" value="EJW78670.1"/>
    <property type="molecule type" value="Genomic_DNA"/>
</dbReference>
<feature type="compositionally biased region" description="Acidic residues" evidence="1">
    <location>
        <begin position="44"/>
        <end position="55"/>
    </location>
</feature>
<feature type="region of interest" description="Disordered" evidence="1">
    <location>
        <begin position="90"/>
        <end position="109"/>
    </location>
</feature>
<organism evidence="2 3">
    <name type="scientific">Wuchereria bancrofti</name>
    <dbReference type="NCBI Taxonomy" id="6293"/>
    <lineage>
        <taxon>Eukaryota</taxon>
        <taxon>Metazoa</taxon>
        <taxon>Ecdysozoa</taxon>
        <taxon>Nematoda</taxon>
        <taxon>Chromadorea</taxon>
        <taxon>Rhabditida</taxon>
        <taxon>Spirurina</taxon>
        <taxon>Spiruromorpha</taxon>
        <taxon>Filarioidea</taxon>
        <taxon>Onchocercidae</taxon>
        <taxon>Wuchereria</taxon>
    </lineage>
</organism>
<accession>J9AVW3</accession>
<reference evidence="3" key="1">
    <citation type="submission" date="2012-08" db="EMBL/GenBank/DDBJ databases">
        <title>The Genome Sequence of Wuchereria bancrofti.</title>
        <authorList>
            <person name="Nutman T.B."/>
            <person name="Fink D.L."/>
            <person name="Russ C."/>
            <person name="Young S."/>
            <person name="Zeng Q."/>
            <person name="Koehrsen M."/>
            <person name="Alvarado L."/>
            <person name="Berlin A."/>
            <person name="Chapman S.B."/>
            <person name="Chen Z."/>
            <person name="Freedman E."/>
            <person name="Gellesch M."/>
            <person name="Goldberg J."/>
            <person name="Griggs A."/>
            <person name="Gujja S."/>
            <person name="Heilman E.R."/>
            <person name="Heiman D."/>
            <person name="Hepburn T."/>
            <person name="Howarth C."/>
            <person name="Jen D."/>
            <person name="Larson L."/>
            <person name="Lewis B."/>
            <person name="Mehta T."/>
            <person name="Park D."/>
            <person name="Pearson M."/>
            <person name="Roberts A."/>
            <person name="Saif S."/>
            <person name="Shea T."/>
            <person name="Shenoy N."/>
            <person name="Sisk P."/>
            <person name="Stolte C."/>
            <person name="Sykes S."/>
            <person name="Walk T."/>
            <person name="White J."/>
            <person name="Yandava C."/>
            <person name="Haas B."/>
            <person name="Henn M.R."/>
            <person name="Nusbaum C."/>
            <person name="Birren B."/>
        </authorList>
    </citation>
    <scope>NUCLEOTIDE SEQUENCE [LARGE SCALE GENOMIC DNA]</scope>
    <source>
        <strain evidence="3">NA</strain>
    </source>
</reference>
<evidence type="ECO:0000256" key="1">
    <source>
        <dbReference type="SAM" id="MobiDB-lite"/>
    </source>
</evidence>
<feature type="region of interest" description="Disordered" evidence="1">
    <location>
        <begin position="1"/>
        <end position="82"/>
    </location>
</feature>
<protein>
    <submittedName>
        <fullName evidence="2">Uncharacterized protein</fullName>
    </submittedName>
</protein>
<dbReference type="Proteomes" id="UP000004810">
    <property type="component" value="Unassembled WGS sequence"/>
</dbReference>
<evidence type="ECO:0000313" key="2">
    <source>
        <dbReference type="EMBL" id="EJW78670.1"/>
    </source>
</evidence>
<sequence length="122" mass="14285">MTGRGNAIEREETKRGRGRRRRKRGEGKEEEEEEEVEKKKDNNDDNNDSGDEDNDKYERMKKKGDLGDCCGNMNCHPRKSPPIIIIKQQNDIRKRKMMNPGGKRGEGMMIDGEKWRMGRILY</sequence>
<proteinExistence type="predicted"/>
<name>J9AVW3_WUCBA</name>
<comment type="caution">
    <text evidence="2">The sequence shown here is derived from an EMBL/GenBank/DDBJ whole genome shotgun (WGS) entry which is preliminary data.</text>
</comment>
<gene>
    <name evidence="2" type="ORF">WUBG_10424</name>
</gene>
<feature type="compositionally biased region" description="Basic residues" evidence="1">
    <location>
        <begin position="16"/>
        <end position="25"/>
    </location>
</feature>
<dbReference type="AlphaFoldDB" id="J9AVW3"/>
<evidence type="ECO:0000313" key="3">
    <source>
        <dbReference type="Proteomes" id="UP000004810"/>
    </source>
</evidence>